<evidence type="ECO:0000256" key="12">
    <source>
        <dbReference type="ARBA" id="ARBA00022953"/>
    </source>
</evidence>
<dbReference type="GO" id="GO:0003968">
    <property type="term" value="F:RNA-directed RNA polymerase activity"/>
    <property type="evidence" value="ECO:0007669"/>
    <property type="project" value="UniProtKB-KW"/>
</dbReference>
<dbReference type="Pfam" id="PF14318">
    <property type="entry name" value="Mononeg_mRNAcap"/>
    <property type="match status" value="1"/>
</dbReference>
<gene>
    <name evidence="25" type="primary">L</name>
</gene>
<keyword evidence="6" id="KW-0808">Transferase</keyword>
<dbReference type="GO" id="GO:0005524">
    <property type="term" value="F:ATP binding"/>
    <property type="evidence" value="ECO:0007669"/>
    <property type="project" value="UniProtKB-KW"/>
</dbReference>
<keyword evidence="15" id="KW-0511">Multifunctional enzyme</keyword>
<evidence type="ECO:0000256" key="13">
    <source>
        <dbReference type="ARBA" id="ARBA00023042"/>
    </source>
</evidence>
<evidence type="ECO:0000256" key="14">
    <source>
        <dbReference type="ARBA" id="ARBA00023200"/>
    </source>
</evidence>
<proteinExistence type="predicted"/>
<comment type="catalytic activity">
    <reaction evidence="20">
        <text>a 5'-end (5'-triphosphoguanosine)-adenylyl-adenylyl-cytidylyl-adenosine in mRNA + S-adenosyl-L-methionine = a 5'-end (5'-triphosphoguanosine)-(2'-O-methyladenylyl)-adenylyl-cytidylyl-adenosine in mRNA + S-adenosyl-L-homocysteine + H(+)</text>
        <dbReference type="Rhea" id="RHEA:65380"/>
        <dbReference type="Rhea" id="RHEA-COMP:16797"/>
        <dbReference type="Rhea" id="RHEA-COMP:16801"/>
        <dbReference type="ChEBI" id="CHEBI:15378"/>
        <dbReference type="ChEBI" id="CHEBI:57856"/>
        <dbReference type="ChEBI" id="CHEBI:59789"/>
        <dbReference type="ChEBI" id="CHEBI:156482"/>
        <dbReference type="ChEBI" id="CHEBI:156484"/>
    </reaction>
</comment>
<keyword evidence="13" id="KW-0506">mRNA capping</keyword>
<comment type="catalytic activity">
    <reaction evidence="22">
        <text>GTP + H2O = GDP + phosphate + H(+)</text>
        <dbReference type="Rhea" id="RHEA:19669"/>
        <dbReference type="ChEBI" id="CHEBI:15377"/>
        <dbReference type="ChEBI" id="CHEBI:15378"/>
        <dbReference type="ChEBI" id="CHEBI:37565"/>
        <dbReference type="ChEBI" id="CHEBI:43474"/>
        <dbReference type="ChEBI" id="CHEBI:58189"/>
    </reaction>
</comment>
<keyword evidence="12" id="KW-0693">Viral RNA replication</keyword>
<keyword evidence="26" id="KW-1185">Reference proteome</keyword>
<dbReference type="GO" id="GO:0044423">
    <property type="term" value="C:virion component"/>
    <property type="evidence" value="ECO:0007669"/>
    <property type="project" value="UniProtKB-KW"/>
</dbReference>
<comment type="catalytic activity">
    <reaction evidence="17">
        <text>a 5'-end (5'-triphosphoguanosine)-(2'-O-methyladenylyl)-adenylyl-cytidylyl-adenosine in mRNA + S-adenosyl-L-methionine = a 5'-end (N(7)-methyl 5'-triphosphoguanosine)-(2'-O-methyladenylyl)-adenylyl-cytidylyl-adenosine in mRNA + S-adenosyl-L-homocysteine</text>
        <dbReference type="Rhea" id="RHEA:65440"/>
        <dbReference type="Rhea" id="RHEA-COMP:16798"/>
        <dbReference type="Rhea" id="RHEA-COMP:16801"/>
        <dbReference type="ChEBI" id="CHEBI:57856"/>
        <dbReference type="ChEBI" id="CHEBI:59789"/>
        <dbReference type="ChEBI" id="CHEBI:156482"/>
        <dbReference type="ChEBI" id="CHEBI:156483"/>
    </reaction>
</comment>
<comment type="catalytic activity">
    <reaction evidence="16">
        <text>a 5'-end triphospho-adenylyl-adenylyl-cytidylyl-adenosine in mRNA + GDP + H(+) = a 5'-end (5'-triphosphoguanosine)-adenylyl-adenylyl-cytidylyl-adenosine in mRNA + diphosphate</text>
        <dbReference type="Rhea" id="RHEA:65436"/>
        <dbReference type="Rhea" id="RHEA-COMP:16797"/>
        <dbReference type="Rhea" id="RHEA-COMP:16799"/>
        <dbReference type="ChEBI" id="CHEBI:15378"/>
        <dbReference type="ChEBI" id="CHEBI:33019"/>
        <dbReference type="ChEBI" id="CHEBI:58189"/>
        <dbReference type="ChEBI" id="CHEBI:156484"/>
        <dbReference type="ChEBI" id="CHEBI:156503"/>
        <dbReference type="EC" id="2.7.7.88"/>
    </reaction>
</comment>
<evidence type="ECO:0000256" key="5">
    <source>
        <dbReference type="ARBA" id="ARBA00022664"/>
    </source>
</evidence>
<dbReference type="Proteomes" id="UP000830558">
    <property type="component" value="Segment"/>
</dbReference>
<evidence type="ECO:0000256" key="8">
    <source>
        <dbReference type="ARBA" id="ARBA00022695"/>
    </source>
</evidence>
<keyword evidence="10" id="KW-0067">ATP-binding</keyword>
<organism evidence="25 26">
    <name type="scientific">joa yellow blotch associated virus</name>
    <dbReference type="NCBI Taxonomy" id="3070922"/>
    <lineage>
        <taxon>Viruses</taxon>
        <taxon>Riboviria</taxon>
        <taxon>Orthornavirae</taxon>
        <taxon>Negarnaviricota</taxon>
        <taxon>Haploviricotina</taxon>
        <taxon>Monjiviricetes</taxon>
        <taxon>Mononegavirales</taxon>
        <taxon>Rhabdoviridae</taxon>
        <taxon>Betarhabdovirinae</taxon>
        <taxon>Alphanucleorhabdovirus</taxon>
        <taxon>Alphanucleorhabdovirus joa</taxon>
    </lineage>
</organism>
<evidence type="ECO:0000256" key="3">
    <source>
        <dbReference type="ARBA" id="ARBA00012494"/>
    </source>
</evidence>
<evidence type="ECO:0000256" key="15">
    <source>
        <dbReference type="ARBA" id="ARBA00023268"/>
    </source>
</evidence>
<evidence type="ECO:0000256" key="21">
    <source>
        <dbReference type="ARBA" id="ARBA00047370"/>
    </source>
</evidence>
<feature type="region of interest" description="Disordered" evidence="23">
    <location>
        <begin position="1"/>
        <end position="29"/>
    </location>
</feature>
<feature type="domain" description="RdRp catalytic" evidence="24">
    <location>
        <begin position="599"/>
        <end position="785"/>
    </location>
</feature>
<accession>A0AAE7UUJ8</accession>
<evidence type="ECO:0000256" key="19">
    <source>
        <dbReference type="ARBA" id="ARBA00031012"/>
    </source>
</evidence>
<feature type="compositionally biased region" description="Basic and acidic residues" evidence="23">
    <location>
        <begin position="18"/>
        <end position="29"/>
    </location>
</feature>
<dbReference type="InterPro" id="IPR026890">
    <property type="entry name" value="Mononeg_mRNAcap"/>
</dbReference>
<keyword evidence="5" id="KW-0507">mRNA processing</keyword>
<dbReference type="PROSITE" id="PS50526">
    <property type="entry name" value="RDRP_SSRNA_NEG_NONSEG"/>
    <property type="match status" value="1"/>
</dbReference>
<evidence type="ECO:0000256" key="9">
    <source>
        <dbReference type="ARBA" id="ARBA00022741"/>
    </source>
</evidence>
<evidence type="ECO:0000256" key="18">
    <source>
        <dbReference type="ARBA" id="ARBA00030436"/>
    </source>
</evidence>
<evidence type="ECO:0000313" key="25">
    <source>
        <dbReference type="EMBL" id="QUI75406.1"/>
    </source>
</evidence>
<evidence type="ECO:0000256" key="2">
    <source>
        <dbReference type="ARBA" id="ARBA00004328"/>
    </source>
</evidence>
<evidence type="ECO:0000256" key="6">
    <source>
        <dbReference type="ARBA" id="ARBA00022679"/>
    </source>
</evidence>
<evidence type="ECO:0000256" key="4">
    <source>
        <dbReference type="ARBA" id="ARBA00022484"/>
    </source>
</evidence>
<name>A0AAE7UUJ8_9RHAB</name>
<keyword evidence="9" id="KW-0547">Nucleotide-binding</keyword>
<sequence length="1946" mass="221111">MEDWEDKDSFNVEENEWGTDKTSEDMHEGGDYHLQSALKTLDDYRKNFIFKNEEANIRSSVGEMGVMLTNISAISFWWGLAILANRINDNYIMSDLMVHGLLSADTQKIGDLVRAEMRVAYRGDIFPDVNISRHVSESIMRVLTRFPNLLPVTRLMCFVLLMKNNLKTIRTKGIIDFPNLDHMSVVGSNLVVQVEPNFIITFNTDLLHMQVGDRRFWCPMQYFINASDKIQERHNIILYTSVCHPLIPNLSPSVDLLMKVLKIFDTLLGDLGNDGYTDVSVFEAMIVGIIIDRDDPDLVLEPGEFTNSIMNDVSDRGRPYVREMAALLHNLSVDQLADLHGLYRIWGHPIINIDGGLAKMQKVSLQEKITDNELGKLVGRKFKEMFFKNYRQKHGFYPPHSLPGDDDEDDLYDDDEPEEHTYLLKCLSTGVPFSIVNTGYSLDDWDKVTIKKTFEIPYSWNIVHTIKDKAISPNRTELCNNLALKGHVFNQNMRRVILKTISTPMVPMRQFLTSVATVGLAAIFLLIGLYPKERELKVMPRFFSLMTHELRLYFTATEQLLNDKVPKYFPEITMSLNLLDMQKKMGKMSGRQKEQTTTVTYVVNMDFVKWNQQMRKWICTYVFRPLGELFGLDFLYDITHDLLRRCVIYLSSGERDLTPDPETGVKVDGKYAWDKDGSGKEGLRQKGWTIMTDCDIKLIADKLGMDASLVGGGDNQVLTITLTTADIDENGNISAEGKIKIREKMRNFMKELQQHFDRRGLPLKTSETWTSTSLFMYNKHMYYNGRPLRTVLKQVSRCFPFSNSSIMSTALMCNSISTTLKAAMQKEHYLVGVITMKALWGSYIANLAMNMNPLFYCTKGSLLSGRYTITRDRKEEEVSMTERNREIFWAKVMYLPSVMGGPGIANCFNLTQRGFPDPVTEGFLFLLSMYRELHMINPRLGAAIQTMLGISFGKEPNFEKLVEDPSSISHDAPSHSTSVLREKARAAVMDMATGVNKEFVDLMRVADKNKELEFYKSLCSGKELDPKVLHEIAKASMYGVTNSLLSRVDKTRTIKRMNETVSVVSDLSKAEERYVGYLLVRDNRPHDLELAGCTRVLADTARNLSYGKKVLGATVPHPSEYLQIYPSNHPDCLTGSITVRMQPASREERTEVVGPCKPYYGSYTKERFRATEIASAYGDEDVLKKATNIQKLIGWRYSAESKFGELITAVFKAVTNIDPSHLHVREEVIRGSYDHRRNTDSNTHGGIPNFLNTISTFLSICTSTWTEHARSGTNEYIHFQMCMITCILQMMPSLTTREITPKITEYHAHEVCGTCITEIENIDPTLTAPQGSVSFPTLIGNSLVYMDAEEVRIDYHKRVLIEETNNLAPLLMNTDTASAEMHLLEDCVSTMMILEAYGIKHHTAKSYMILARERMDLELCLRRFREKSVSMRQLLPFVTTVIPSSLNTLCDTPNGYVVKFSALGWTTEGTIEGTTSSCKIDHWDSDVPVSFISIINSTLGSVHFQVVMHLIGRFPILLSCLDCLGILRLALGKTASYTTNMSLCQYHNRMTKRLPITNIHPDNVLKGRQITEDPVPYLLTTGITDLQSVEPSHESTMLDLPAPTKLQEIGEILNNNLWSNLVQNFIMNVWVDFIVIDNSLESLEIVVGALRVREGFIKPVYICVDALSREETGVIYEKFRRSTLRGCPVSVVYDTADAPGTVGLMVSFSLDWKLLMSRSRSIYGIFGGSQICKLPEDYKRRIEEVYYDSSLIYSSFLSVVGFDRQVKDQINLSALAGIMTLGEKFDNDRYGGRGGRSSFTTVSGIRGLISRYKFRNRYEMITLFQRGLEKIERIDTFQKGRTKTPRIQTEMTLLYVSVMAHCEEDMLDDVMKIKRMNLNSIRGIISPQFRRARVECLASKFYMGMRDYLAEKPHIVFPREKILQGVNCKSQRSTGVNVAAGAEDAS</sequence>
<comment type="catalytic activity">
    <reaction evidence="21">
        <text>a 5'-end (5'-triphosphoguanosine)-adenylyl-adenylyl-cytidylyl-adenosine in mRNA + 2 S-adenosyl-L-methionine = a 5'-end (N(7)-methyl 5'-triphosphoguanosine)-(2'-O-methyladenylyl)-adenylyl-cytidylyl-adenosine in mRNA + 2 S-adenosyl-L-homocysteine + H(+)</text>
        <dbReference type="Rhea" id="RHEA:65376"/>
        <dbReference type="Rhea" id="RHEA-COMP:16797"/>
        <dbReference type="Rhea" id="RHEA-COMP:16798"/>
        <dbReference type="ChEBI" id="CHEBI:15378"/>
        <dbReference type="ChEBI" id="CHEBI:57856"/>
        <dbReference type="ChEBI" id="CHEBI:59789"/>
        <dbReference type="ChEBI" id="CHEBI:156483"/>
        <dbReference type="ChEBI" id="CHEBI:156484"/>
        <dbReference type="EC" id="2.1.1.375"/>
    </reaction>
</comment>
<evidence type="ECO:0000256" key="11">
    <source>
        <dbReference type="ARBA" id="ARBA00022844"/>
    </source>
</evidence>
<dbReference type="EMBL" id="MW014292">
    <property type="protein sequence ID" value="QUI75406.1"/>
    <property type="molecule type" value="Viral_cRNA"/>
</dbReference>
<evidence type="ECO:0000256" key="1">
    <source>
        <dbReference type="ARBA" id="ARBA00004192"/>
    </source>
</evidence>
<keyword evidence="14" id="KW-1035">Host cytoplasm</keyword>
<evidence type="ECO:0000256" key="20">
    <source>
        <dbReference type="ARBA" id="ARBA00047332"/>
    </source>
</evidence>
<evidence type="ECO:0000256" key="10">
    <source>
        <dbReference type="ARBA" id="ARBA00022840"/>
    </source>
</evidence>
<evidence type="ECO:0000259" key="24">
    <source>
        <dbReference type="PROSITE" id="PS50526"/>
    </source>
</evidence>
<evidence type="ECO:0000256" key="7">
    <source>
        <dbReference type="ARBA" id="ARBA00022691"/>
    </source>
</evidence>
<keyword evidence="4 25" id="KW-0696">RNA-directed RNA polymerase</keyword>
<reference evidence="25" key="1">
    <citation type="journal article" date="2021" name="Arch. Virol.">
        <title>Joa yellow blotch-associated virus, a new alphanucleorhabdovirus from a wild solanaceous plant in Brazil.</title>
        <authorList>
            <person name="Dietzgen R.G."/>
            <person name="Bejerman N.E."/>
            <person name="Mei Y."/>
            <person name="Jee C.L.J."/>
            <person name="Chabi-Jesus C."/>
            <person name="Freitas-Astua J."/>
            <person name="Veras S.M."/>
            <person name="Kitajima E.W."/>
        </authorList>
    </citation>
    <scope>NUCLEOTIDE SEQUENCE</scope>
    <source>
        <strain evidence="25">Manaus</strain>
    </source>
</reference>
<protein>
    <recommendedName>
        <fullName evidence="3">RNA-directed RNA polymerase</fullName>
        <ecNumber evidence="3">2.7.7.48</ecNumber>
    </recommendedName>
    <alternativeName>
        <fullName evidence="19">Replicase</fullName>
    </alternativeName>
    <alternativeName>
        <fullName evidence="18">Transcriptase</fullName>
    </alternativeName>
</protein>
<dbReference type="Pfam" id="PF00946">
    <property type="entry name" value="Mononeg_RNA_pol"/>
    <property type="match status" value="1"/>
</dbReference>
<dbReference type="GO" id="GO:0004482">
    <property type="term" value="F:mRNA 5'-cap (guanine-N7-)-methyltransferase activity"/>
    <property type="evidence" value="ECO:0007669"/>
    <property type="project" value="InterPro"/>
</dbReference>
<dbReference type="GO" id="GO:0030430">
    <property type="term" value="C:host cell cytoplasm"/>
    <property type="evidence" value="ECO:0007669"/>
    <property type="project" value="UniProtKB-SubCell"/>
</dbReference>
<evidence type="ECO:0000256" key="16">
    <source>
        <dbReference type="ARBA" id="ARBA00024494"/>
    </source>
</evidence>
<evidence type="ECO:0000256" key="17">
    <source>
        <dbReference type="ARBA" id="ARBA00024499"/>
    </source>
</evidence>
<feature type="compositionally biased region" description="Acidic residues" evidence="23">
    <location>
        <begin position="1"/>
        <end position="17"/>
    </location>
</feature>
<dbReference type="EC" id="2.7.7.48" evidence="3"/>
<dbReference type="InterPro" id="IPR014023">
    <property type="entry name" value="Mononeg_RNA_pol_cat"/>
</dbReference>
<evidence type="ECO:0000256" key="23">
    <source>
        <dbReference type="SAM" id="MobiDB-lite"/>
    </source>
</evidence>
<keyword evidence="7" id="KW-0949">S-adenosyl-L-methionine</keyword>
<comment type="subcellular location">
    <subcellularLocation>
        <location evidence="1">Host cytoplasm</location>
    </subcellularLocation>
    <subcellularLocation>
        <location evidence="2">Virion</location>
    </subcellularLocation>
</comment>
<keyword evidence="8" id="KW-0548">Nucleotidyltransferase</keyword>
<evidence type="ECO:0000256" key="22">
    <source>
        <dbReference type="ARBA" id="ARBA00048548"/>
    </source>
</evidence>
<keyword evidence="11" id="KW-0946">Virion</keyword>
<evidence type="ECO:0000313" key="26">
    <source>
        <dbReference type="Proteomes" id="UP000830558"/>
    </source>
</evidence>